<dbReference type="AlphaFoldDB" id="A0A3R7QD12"/>
<organism evidence="1 2">
    <name type="scientific">Penaeus vannamei</name>
    <name type="common">Whiteleg shrimp</name>
    <name type="synonym">Litopenaeus vannamei</name>
    <dbReference type="NCBI Taxonomy" id="6689"/>
    <lineage>
        <taxon>Eukaryota</taxon>
        <taxon>Metazoa</taxon>
        <taxon>Ecdysozoa</taxon>
        <taxon>Arthropoda</taxon>
        <taxon>Crustacea</taxon>
        <taxon>Multicrustacea</taxon>
        <taxon>Malacostraca</taxon>
        <taxon>Eumalacostraca</taxon>
        <taxon>Eucarida</taxon>
        <taxon>Decapoda</taxon>
        <taxon>Dendrobranchiata</taxon>
        <taxon>Penaeoidea</taxon>
        <taxon>Penaeidae</taxon>
        <taxon>Penaeus</taxon>
    </lineage>
</organism>
<keyword evidence="2" id="KW-1185">Reference proteome</keyword>
<comment type="caution">
    <text evidence="1">The sequence shown here is derived from an EMBL/GenBank/DDBJ whole genome shotgun (WGS) entry which is preliminary data.</text>
</comment>
<dbReference type="OrthoDB" id="6366364at2759"/>
<dbReference type="EMBL" id="QCYY01001840">
    <property type="protein sequence ID" value="ROT74853.1"/>
    <property type="molecule type" value="Genomic_DNA"/>
</dbReference>
<name>A0A3R7QD12_PENVA</name>
<protein>
    <submittedName>
        <fullName evidence="1">Uncharacterized protein</fullName>
    </submittedName>
</protein>
<reference evidence="1 2" key="2">
    <citation type="submission" date="2019-01" db="EMBL/GenBank/DDBJ databases">
        <title>The decoding of complex shrimp genome reveals the adaptation for benthos swimmer, frequently molting mechanism and breeding impact on genome.</title>
        <authorList>
            <person name="Sun Y."/>
            <person name="Gao Y."/>
            <person name="Yu Y."/>
        </authorList>
    </citation>
    <scope>NUCLEOTIDE SEQUENCE [LARGE SCALE GENOMIC DNA]</scope>
    <source>
        <tissue evidence="1">Muscle</tissue>
    </source>
</reference>
<accession>A0A3R7QD12</accession>
<sequence length="137" mass="15431">MSVIIPCVIVNAVKEVLITVIHETPNIIRAFKEKGGKEMEEEHEKLAQDMCALRKEQERTSETINALVESLNLLRCFAEPRKLNKTLELLIRLLTALDSLPSGTSRDLQESIRDVLGQGGLRQDSGARVHEARRLFV</sequence>
<proteinExistence type="predicted"/>
<evidence type="ECO:0000313" key="2">
    <source>
        <dbReference type="Proteomes" id="UP000283509"/>
    </source>
</evidence>
<feature type="non-terminal residue" evidence="1">
    <location>
        <position position="137"/>
    </location>
</feature>
<evidence type="ECO:0000313" key="1">
    <source>
        <dbReference type="EMBL" id="ROT74853.1"/>
    </source>
</evidence>
<dbReference type="Proteomes" id="UP000283509">
    <property type="component" value="Unassembled WGS sequence"/>
</dbReference>
<gene>
    <name evidence="1" type="ORF">C7M84_006610</name>
</gene>
<reference evidence="1 2" key="1">
    <citation type="submission" date="2018-04" db="EMBL/GenBank/DDBJ databases">
        <authorList>
            <person name="Zhang X."/>
            <person name="Yuan J."/>
            <person name="Li F."/>
            <person name="Xiang J."/>
        </authorList>
    </citation>
    <scope>NUCLEOTIDE SEQUENCE [LARGE SCALE GENOMIC DNA]</scope>
    <source>
        <tissue evidence="1">Muscle</tissue>
    </source>
</reference>